<dbReference type="Proteomes" id="UP001154329">
    <property type="component" value="Chromosome 4"/>
</dbReference>
<accession>A0A9P0NP61</accession>
<sequence>MDILRDFVVFALLLLYIVVKNSFTYTHIWNSKVTGTDHKWYDIYYDVMTRKKIPMVQRFGDRQDELSTARFGSIPCSCQDLTCGCCAQFNIRFFDYNKKGCMNFTYDPFDFAVTGNMFMDDESLYEYKISAKNPPPACLRVPVPYLPSMDMCMKMFDIYTPGRNLHACVNFLTRIEHAEVLVLEFDCFVIGRDGVNLEKYNMTTSTTATPIATAADATTTTTQTYDTTAPDLDITVMEMNAH</sequence>
<organism evidence="2 3">
    <name type="scientific">Aphis gossypii</name>
    <name type="common">Cotton aphid</name>
    <dbReference type="NCBI Taxonomy" id="80765"/>
    <lineage>
        <taxon>Eukaryota</taxon>
        <taxon>Metazoa</taxon>
        <taxon>Ecdysozoa</taxon>
        <taxon>Arthropoda</taxon>
        <taxon>Hexapoda</taxon>
        <taxon>Insecta</taxon>
        <taxon>Pterygota</taxon>
        <taxon>Neoptera</taxon>
        <taxon>Paraneoptera</taxon>
        <taxon>Hemiptera</taxon>
        <taxon>Sternorrhyncha</taxon>
        <taxon>Aphidomorpha</taxon>
        <taxon>Aphidoidea</taxon>
        <taxon>Aphididae</taxon>
        <taxon>Aphidini</taxon>
        <taxon>Aphis</taxon>
        <taxon>Aphis</taxon>
    </lineage>
</organism>
<dbReference type="EMBL" id="OU899037">
    <property type="protein sequence ID" value="CAH1738982.1"/>
    <property type="molecule type" value="Genomic_DNA"/>
</dbReference>
<dbReference type="PANTHER" id="PTHR36299:SF1">
    <property type="entry name" value="DUF4773 DOMAIN-CONTAINING PROTEIN"/>
    <property type="match status" value="1"/>
</dbReference>
<dbReference type="InterPro" id="IPR031941">
    <property type="entry name" value="DUF4773"/>
</dbReference>
<dbReference type="OrthoDB" id="5952164at2759"/>
<protein>
    <recommendedName>
        <fullName evidence="1">DUF4773 domain-containing protein</fullName>
    </recommendedName>
</protein>
<evidence type="ECO:0000313" key="2">
    <source>
        <dbReference type="EMBL" id="CAH1738982.1"/>
    </source>
</evidence>
<dbReference type="AlphaFoldDB" id="A0A9P0NP61"/>
<evidence type="ECO:0000313" key="3">
    <source>
        <dbReference type="Proteomes" id="UP001154329"/>
    </source>
</evidence>
<dbReference type="Pfam" id="PF15998">
    <property type="entry name" value="DUF4773"/>
    <property type="match status" value="1"/>
</dbReference>
<reference evidence="2" key="1">
    <citation type="submission" date="2022-02" db="EMBL/GenBank/DDBJ databases">
        <authorList>
            <person name="King R."/>
        </authorList>
    </citation>
    <scope>NUCLEOTIDE SEQUENCE</scope>
</reference>
<reference evidence="2" key="2">
    <citation type="submission" date="2022-10" db="EMBL/GenBank/DDBJ databases">
        <authorList>
            <consortium name="ENA_rothamsted_submissions"/>
            <consortium name="culmorum"/>
            <person name="King R."/>
        </authorList>
    </citation>
    <scope>NUCLEOTIDE SEQUENCE</scope>
</reference>
<feature type="domain" description="DUF4773" evidence="1">
    <location>
        <begin position="75"/>
        <end position="194"/>
    </location>
</feature>
<evidence type="ECO:0000259" key="1">
    <source>
        <dbReference type="Pfam" id="PF15998"/>
    </source>
</evidence>
<proteinExistence type="predicted"/>
<dbReference type="PANTHER" id="PTHR36299">
    <property type="entry name" value="AGAP008005-PA"/>
    <property type="match status" value="1"/>
</dbReference>
<name>A0A9P0NP61_APHGO</name>
<gene>
    <name evidence="2" type="ORF">APHIGO_LOCUS12205</name>
</gene>
<keyword evidence="3" id="KW-1185">Reference proteome</keyword>